<dbReference type="Pfam" id="PF00560">
    <property type="entry name" value="LRR_1"/>
    <property type="match status" value="3"/>
</dbReference>
<gene>
    <name evidence="22" type="ORF">HPP92_005435</name>
</gene>
<dbReference type="InterPro" id="IPR017441">
    <property type="entry name" value="Protein_kinase_ATP_BS"/>
</dbReference>
<proteinExistence type="inferred from homology"/>
<evidence type="ECO:0000313" key="23">
    <source>
        <dbReference type="Proteomes" id="UP000639772"/>
    </source>
</evidence>
<dbReference type="SMART" id="SM00369">
    <property type="entry name" value="LRR_TYP"/>
    <property type="match status" value="4"/>
</dbReference>
<keyword evidence="7 20" id="KW-0812">Transmembrane</keyword>
<dbReference type="FunFam" id="3.80.10.10:FF:000190">
    <property type="entry name" value="Receptor-like kinase TMK4"/>
    <property type="match status" value="1"/>
</dbReference>
<feature type="binding site" evidence="18">
    <location>
        <position position="765"/>
    </location>
    <ligand>
        <name>ATP</name>
        <dbReference type="ChEBI" id="CHEBI:30616"/>
    </ligand>
</feature>
<evidence type="ECO:0000256" key="19">
    <source>
        <dbReference type="SAM" id="MobiDB-lite"/>
    </source>
</evidence>
<evidence type="ECO:0000256" key="7">
    <source>
        <dbReference type="ARBA" id="ARBA00022692"/>
    </source>
</evidence>
<comment type="similarity">
    <text evidence="2">Belongs to the protein kinase superfamily. Ser/Thr protein kinase family.</text>
</comment>
<dbReference type="PANTHER" id="PTHR47986:SF1">
    <property type="entry name" value="OS04G0685900 PROTEIN"/>
    <property type="match status" value="1"/>
</dbReference>
<evidence type="ECO:0000256" key="18">
    <source>
        <dbReference type="PROSITE-ProRule" id="PRU10141"/>
    </source>
</evidence>
<evidence type="ECO:0000256" key="10">
    <source>
        <dbReference type="ARBA" id="ARBA00022741"/>
    </source>
</evidence>
<feature type="compositionally biased region" description="Low complexity" evidence="19">
    <location>
        <begin position="593"/>
        <end position="608"/>
    </location>
</feature>
<dbReference type="PROSITE" id="PS00107">
    <property type="entry name" value="PROTEIN_KINASE_ATP"/>
    <property type="match status" value="1"/>
</dbReference>
<evidence type="ECO:0000256" key="20">
    <source>
        <dbReference type="SAM" id="Phobius"/>
    </source>
</evidence>
<keyword evidence="12 18" id="KW-0067">ATP-binding</keyword>
<dbReference type="InterPro" id="IPR001611">
    <property type="entry name" value="Leu-rich_rpt"/>
</dbReference>
<dbReference type="PROSITE" id="PS50011">
    <property type="entry name" value="PROTEIN_KINASE_DOM"/>
    <property type="match status" value="1"/>
</dbReference>
<dbReference type="GO" id="GO:0004674">
    <property type="term" value="F:protein serine/threonine kinase activity"/>
    <property type="evidence" value="ECO:0007669"/>
    <property type="project" value="UniProtKB-KW"/>
</dbReference>
<dbReference type="GO" id="GO:0005524">
    <property type="term" value="F:ATP binding"/>
    <property type="evidence" value="ECO:0007669"/>
    <property type="project" value="UniProtKB-UniRule"/>
</dbReference>
<dbReference type="Proteomes" id="UP000639772">
    <property type="component" value="Unassembled WGS sequence"/>
</dbReference>
<dbReference type="EMBL" id="JADCNM010000002">
    <property type="protein sequence ID" value="KAG0494441.1"/>
    <property type="molecule type" value="Genomic_DNA"/>
</dbReference>
<keyword evidence="5" id="KW-0433">Leucine-rich repeat</keyword>
<organism evidence="22 23">
    <name type="scientific">Vanilla planifolia</name>
    <name type="common">Vanilla</name>
    <dbReference type="NCBI Taxonomy" id="51239"/>
    <lineage>
        <taxon>Eukaryota</taxon>
        <taxon>Viridiplantae</taxon>
        <taxon>Streptophyta</taxon>
        <taxon>Embryophyta</taxon>
        <taxon>Tracheophyta</taxon>
        <taxon>Spermatophyta</taxon>
        <taxon>Magnoliopsida</taxon>
        <taxon>Liliopsida</taxon>
        <taxon>Asparagales</taxon>
        <taxon>Orchidaceae</taxon>
        <taxon>Vanilloideae</taxon>
        <taxon>Vanilleae</taxon>
        <taxon>Vanilla</taxon>
    </lineage>
</organism>
<accession>A0A835VFE1</accession>
<feature type="region of interest" description="Disordered" evidence="19">
    <location>
        <begin position="564"/>
        <end position="625"/>
    </location>
</feature>
<evidence type="ECO:0000256" key="13">
    <source>
        <dbReference type="ARBA" id="ARBA00022989"/>
    </source>
</evidence>
<dbReference type="Pfam" id="PF07714">
    <property type="entry name" value="PK_Tyr_Ser-Thr"/>
    <property type="match status" value="1"/>
</dbReference>
<dbReference type="InterPro" id="IPR000719">
    <property type="entry name" value="Prot_kinase_dom"/>
</dbReference>
<dbReference type="InterPro" id="IPR008271">
    <property type="entry name" value="Ser/Thr_kinase_AS"/>
</dbReference>
<dbReference type="Gene3D" id="3.30.200.20">
    <property type="entry name" value="Phosphorylase Kinase, domain 1"/>
    <property type="match status" value="1"/>
</dbReference>
<keyword evidence="14 20" id="KW-0472">Membrane</keyword>
<feature type="transmembrane region" description="Helical" evidence="20">
    <location>
        <begin position="634"/>
        <end position="656"/>
    </location>
</feature>
<feature type="domain" description="Protein kinase" evidence="21">
    <location>
        <begin position="737"/>
        <end position="1017"/>
    </location>
</feature>
<protein>
    <recommendedName>
        <fullName evidence="21">Protein kinase domain-containing protein</fullName>
    </recommendedName>
</protein>
<keyword evidence="11" id="KW-0418">Kinase</keyword>
<keyword evidence="10 18" id="KW-0547">Nucleotide-binding</keyword>
<keyword evidence="9" id="KW-0677">Repeat</keyword>
<dbReference type="SUPFAM" id="SSF52058">
    <property type="entry name" value="L domain-like"/>
    <property type="match status" value="1"/>
</dbReference>
<evidence type="ECO:0000256" key="9">
    <source>
        <dbReference type="ARBA" id="ARBA00022737"/>
    </source>
</evidence>
<keyword evidence="13 20" id="KW-1133">Transmembrane helix</keyword>
<dbReference type="OrthoDB" id="2018786at2759"/>
<keyword evidence="4" id="KW-0723">Serine/threonine-protein kinase</keyword>
<dbReference type="InterPro" id="IPR011009">
    <property type="entry name" value="Kinase-like_dom_sf"/>
</dbReference>
<dbReference type="SUPFAM" id="SSF56112">
    <property type="entry name" value="Protein kinase-like (PK-like)"/>
    <property type="match status" value="1"/>
</dbReference>
<evidence type="ECO:0000256" key="17">
    <source>
        <dbReference type="ARBA" id="ARBA00023180"/>
    </source>
</evidence>
<dbReference type="PANTHER" id="PTHR47986">
    <property type="entry name" value="OSJNBA0070M12.3 PROTEIN"/>
    <property type="match status" value="1"/>
</dbReference>
<dbReference type="SMART" id="SM00220">
    <property type="entry name" value="S_TKc"/>
    <property type="match status" value="1"/>
</dbReference>
<keyword evidence="16" id="KW-0675">Receptor</keyword>
<dbReference type="Gene3D" id="3.80.10.10">
    <property type="entry name" value="Ribonuclease Inhibitor"/>
    <property type="match status" value="2"/>
</dbReference>
<evidence type="ECO:0000256" key="5">
    <source>
        <dbReference type="ARBA" id="ARBA00022614"/>
    </source>
</evidence>
<keyword evidence="3" id="KW-1003">Cell membrane</keyword>
<reference evidence="22 23" key="1">
    <citation type="journal article" date="2020" name="Nat. Food">
        <title>A phased Vanilla planifolia genome enables genetic improvement of flavour and production.</title>
        <authorList>
            <person name="Hasing T."/>
            <person name="Tang H."/>
            <person name="Brym M."/>
            <person name="Khazi F."/>
            <person name="Huang T."/>
            <person name="Chambers A.H."/>
        </authorList>
    </citation>
    <scope>NUCLEOTIDE SEQUENCE [LARGE SCALE GENOMIC DNA]</scope>
    <source>
        <tissue evidence="22">Leaf</tissue>
    </source>
</reference>
<dbReference type="Pfam" id="PF08263">
    <property type="entry name" value="LRRNT_2"/>
    <property type="match status" value="2"/>
</dbReference>
<feature type="compositionally biased region" description="Pro residues" evidence="19">
    <location>
        <begin position="564"/>
        <end position="588"/>
    </location>
</feature>
<evidence type="ECO:0000256" key="3">
    <source>
        <dbReference type="ARBA" id="ARBA00022475"/>
    </source>
</evidence>
<keyword evidence="8" id="KW-0732">Signal</keyword>
<evidence type="ECO:0000256" key="8">
    <source>
        <dbReference type="ARBA" id="ARBA00022729"/>
    </source>
</evidence>
<dbReference type="InterPro" id="IPR001245">
    <property type="entry name" value="Ser-Thr/Tyr_kinase_cat_dom"/>
</dbReference>
<evidence type="ECO:0000256" key="1">
    <source>
        <dbReference type="ARBA" id="ARBA00004162"/>
    </source>
</evidence>
<dbReference type="Gene3D" id="1.10.510.10">
    <property type="entry name" value="Transferase(Phosphotransferase) domain 1"/>
    <property type="match status" value="1"/>
</dbReference>
<dbReference type="FunFam" id="3.80.10.10:FF:000129">
    <property type="entry name" value="Leucine-rich repeat receptor-like kinase"/>
    <property type="match status" value="1"/>
</dbReference>
<evidence type="ECO:0000256" key="6">
    <source>
        <dbReference type="ARBA" id="ARBA00022679"/>
    </source>
</evidence>
<comment type="caution">
    <text evidence="22">The sequence shown here is derived from an EMBL/GenBank/DDBJ whole genome shotgun (WGS) entry which is preliminary data.</text>
</comment>
<dbReference type="AlphaFoldDB" id="A0A835VFE1"/>
<dbReference type="InterPro" id="IPR013210">
    <property type="entry name" value="LRR_N_plant-typ"/>
</dbReference>
<evidence type="ECO:0000313" key="22">
    <source>
        <dbReference type="EMBL" id="KAG0494441.1"/>
    </source>
</evidence>
<evidence type="ECO:0000256" key="4">
    <source>
        <dbReference type="ARBA" id="ARBA00022527"/>
    </source>
</evidence>
<evidence type="ECO:0000256" key="2">
    <source>
        <dbReference type="ARBA" id="ARBA00008684"/>
    </source>
</evidence>
<dbReference type="InterPro" id="IPR052422">
    <property type="entry name" value="Auxin_Ser/Thr_Kinase"/>
</dbReference>
<evidence type="ECO:0000256" key="11">
    <source>
        <dbReference type="ARBA" id="ARBA00022777"/>
    </source>
</evidence>
<keyword evidence="17" id="KW-0325">Glycoprotein</keyword>
<evidence type="ECO:0000256" key="16">
    <source>
        <dbReference type="ARBA" id="ARBA00023170"/>
    </source>
</evidence>
<dbReference type="GO" id="GO:0005886">
    <property type="term" value="C:plasma membrane"/>
    <property type="evidence" value="ECO:0007669"/>
    <property type="project" value="UniProtKB-SubCell"/>
</dbReference>
<dbReference type="InterPro" id="IPR032675">
    <property type="entry name" value="LRR_dom_sf"/>
</dbReference>
<evidence type="ECO:0000256" key="12">
    <source>
        <dbReference type="ARBA" id="ARBA00022840"/>
    </source>
</evidence>
<dbReference type="FunFam" id="3.30.200.20:FF:000039">
    <property type="entry name" value="receptor-like protein kinase FERONIA"/>
    <property type="match status" value="1"/>
</dbReference>
<sequence length="1082" mass="117806">MCLPNPGSSAAELILLLSYGGSFCRLEGLRSDSLLLLFCSYLFPIPEKASALLGFPSLSGNRCECLVLVPSFVACWGSELQPVFLEVHDESSILCLLRAAGKRSMKSLMILLSFSALCLGSLVSGVTDPNDFLVLDEFRKGLRNPELLKWPDSGNDPCGPPLWPHVFCSGSRVTQIQVKNLGLSGHLPKSFNRLSYLENLGFQRNNLSGPLPSFRGLSNLRYAYLVGNQFDSIPSDFFSGLTSLLEIALDQNPLNKTSGWSISKDLQDSTQLRNLSLIQCNVVGKLPDFLGTMPMLRALKLSYNSLSGEIPSSFEGSYLQILWLNNQDGPGLTGSLDVISSMVYLNDVWLHGNSFSGSIPSGIGACTSLTRLWLNNNHLVGVIPESLTTLPQLRSLQLDNNNLVGPIPKFKFSNFTHAFNSFCGSLPGVPCSPEVTALLQFLGDLNYPSKLASSWLGNDPCAGDWYGIFCSGDKVTVINLQNCKLSGNISPSLGQLVSLVDIRLGGNNLSGAIPVNLSGLAMLKMFNVSSNNLSPPVPKFNDGVTLLTDDNPLLKPSLHPPFAFPPGISPQMEPTPPPPPLPSPPPGKVTPDSWNSTSSSTSSSLNSTSHHHSGSGGASASDSKSQHHVSDSEIFIITVPLALAVSLVLFVILFFLCKQKGKKDRFVGSHSVVIHPKYSSSSSDNHIKLTFPDNSSSGTSMSNLQSGSGNLMSRTRTIEDATYSVSVQLLRSSTNNFASENVVGRGGFGVVYRGTMDGGMLIAVKRMEATTLSSKALDEFQAEIAVLSKVRHRNLVSLLGFSIEEGHERLLVYEYLPKGALSKHLFQWRKLNLEPLSWKKRLNIGLDVARGMEYLHSMTHESFIHRDLKSSNILLDDDYRAKVSDFGLVKLAPSGKNSVVTRLAGTFGYLAPEYAVTGKITTKADVYSFGVVLMELITGLAALDEERPEETRYLASWFAEMKSDKERLYDAIDDAIDDKKENYDTVVVVADLASHCTAREPLRRPEMGYAVNVLASLVNKWKPADDELEEHFGIDLQKPLIQLVKSWQDDETIELVALDDSKGSIPSKPVGFAESFTSADGR</sequence>
<evidence type="ECO:0000256" key="14">
    <source>
        <dbReference type="ARBA" id="ARBA00023136"/>
    </source>
</evidence>
<evidence type="ECO:0000259" key="21">
    <source>
        <dbReference type="PROSITE" id="PS50011"/>
    </source>
</evidence>
<dbReference type="InterPro" id="IPR003591">
    <property type="entry name" value="Leu-rich_rpt_typical-subtyp"/>
</dbReference>
<evidence type="ECO:0000256" key="15">
    <source>
        <dbReference type="ARBA" id="ARBA00023157"/>
    </source>
</evidence>
<name>A0A835VFE1_VANPL</name>
<comment type="subcellular location">
    <subcellularLocation>
        <location evidence="1">Cell membrane</location>
        <topology evidence="1">Single-pass membrane protein</topology>
    </subcellularLocation>
</comment>
<keyword evidence="15" id="KW-1015">Disulfide bond</keyword>
<dbReference type="PROSITE" id="PS00108">
    <property type="entry name" value="PROTEIN_KINASE_ST"/>
    <property type="match status" value="1"/>
</dbReference>
<dbReference type="FunFam" id="1.10.510.10:FF:000468">
    <property type="entry name" value="PTI1-like tyrosine-protein kinase 3"/>
    <property type="match status" value="1"/>
</dbReference>
<keyword evidence="6" id="KW-0808">Transferase</keyword>